<protein>
    <submittedName>
        <fullName evidence="1">Uncharacterized protein</fullName>
    </submittedName>
</protein>
<evidence type="ECO:0000313" key="1">
    <source>
        <dbReference type="EMBL" id="OIQ73686.1"/>
    </source>
</evidence>
<proteinExistence type="predicted"/>
<gene>
    <name evidence="1" type="ORF">GALL_446730</name>
</gene>
<name>A0A1J5PQ19_9ZZZZ</name>
<organism evidence="1">
    <name type="scientific">mine drainage metagenome</name>
    <dbReference type="NCBI Taxonomy" id="410659"/>
    <lineage>
        <taxon>unclassified sequences</taxon>
        <taxon>metagenomes</taxon>
        <taxon>ecological metagenomes</taxon>
    </lineage>
</organism>
<accession>A0A1J5PQ19</accession>
<dbReference type="EMBL" id="MLJW01002776">
    <property type="protein sequence ID" value="OIQ73686.1"/>
    <property type="molecule type" value="Genomic_DNA"/>
</dbReference>
<sequence length="117" mass="11897">MTACCFSLGKVSPAANSIRYFDENIVPGPSKPEPASASVRTIVRGPKPNPAEALSGSRTNCADKRNACVPSLNVWPTFSPSRAVSTPSITAPGTPSFTAKASASGMAGCNGTLPTKG</sequence>
<reference evidence="1" key="1">
    <citation type="submission" date="2016-10" db="EMBL/GenBank/DDBJ databases">
        <title>Sequence of Gallionella enrichment culture.</title>
        <authorList>
            <person name="Poehlein A."/>
            <person name="Muehling M."/>
            <person name="Daniel R."/>
        </authorList>
    </citation>
    <scope>NUCLEOTIDE SEQUENCE</scope>
</reference>
<comment type="caution">
    <text evidence="1">The sequence shown here is derived from an EMBL/GenBank/DDBJ whole genome shotgun (WGS) entry which is preliminary data.</text>
</comment>
<dbReference type="AlphaFoldDB" id="A0A1J5PQ19"/>